<keyword evidence="7" id="KW-0479">Metal-binding</keyword>
<gene>
    <name evidence="7" type="primary">aroK</name>
    <name evidence="9" type="ORF">FYJ34_09380</name>
</gene>
<keyword evidence="10" id="KW-1185">Reference proteome</keyword>
<feature type="binding site" evidence="7">
    <location>
        <position position="146"/>
    </location>
    <ligand>
        <name>substrate</name>
    </ligand>
</feature>
<feature type="binding site" evidence="7">
    <location>
        <position position="104"/>
    </location>
    <ligand>
        <name>Mg(2+)</name>
        <dbReference type="ChEBI" id="CHEBI:18420"/>
    </ligand>
</feature>
<keyword evidence="5 7" id="KW-0067">ATP-binding</keyword>
<keyword evidence="7" id="KW-0963">Cytoplasm</keyword>
<dbReference type="SUPFAM" id="SSF48600">
    <property type="entry name" value="Chorismate mutase II"/>
    <property type="match status" value="1"/>
</dbReference>
<dbReference type="SMART" id="SM00830">
    <property type="entry name" value="CM_2"/>
    <property type="match status" value="1"/>
</dbReference>
<dbReference type="RefSeq" id="WP_154478883.1">
    <property type="nucleotide sequence ID" value="NZ_VULY01000018.1"/>
</dbReference>
<dbReference type="PANTHER" id="PTHR21087">
    <property type="entry name" value="SHIKIMATE KINASE"/>
    <property type="match status" value="1"/>
</dbReference>
<dbReference type="GO" id="GO:0009073">
    <property type="term" value="P:aromatic amino acid family biosynthetic process"/>
    <property type="evidence" value="ECO:0007669"/>
    <property type="project" value="UniProtKB-KW"/>
</dbReference>
<dbReference type="HAMAP" id="MF_00109">
    <property type="entry name" value="Shikimate_kinase"/>
    <property type="match status" value="1"/>
</dbReference>
<dbReference type="CDD" id="cd00464">
    <property type="entry name" value="SK"/>
    <property type="match status" value="1"/>
</dbReference>
<evidence type="ECO:0000256" key="6">
    <source>
        <dbReference type="ARBA" id="ARBA00023141"/>
    </source>
</evidence>
<dbReference type="EC" id="2.7.1.71" evidence="7"/>
<keyword evidence="2 7" id="KW-0808">Transferase</keyword>
<dbReference type="UniPathway" id="UPA00053">
    <property type="reaction ID" value="UER00088"/>
</dbReference>
<comment type="caution">
    <text evidence="7">Lacks conserved residue(s) required for the propagation of feature annotation.</text>
</comment>
<comment type="caution">
    <text evidence="9">The sequence shown here is derived from an EMBL/GenBank/DDBJ whole genome shotgun (WGS) entry which is preliminary data.</text>
</comment>
<evidence type="ECO:0000256" key="2">
    <source>
        <dbReference type="ARBA" id="ARBA00022679"/>
    </source>
</evidence>
<dbReference type="InterPro" id="IPR031322">
    <property type="entry name" value="Shikimate/glucono_kinase"/>
</dbReference>
<protein>
    <recommendedName>
        <fullName evidence="7">Shikimate kinase</fullName>
        <shortName evidence="7">SK</shortName>
        <ecNumber evidence="7">2.7.1.71</ecNumber>
    </recommendedName>
</protein>
<dbReference type="EMBL" id="VULY01000018">
    <property type="protein sequence ID" value="MSR94461.1"/>
    <property type="molecule type" value="Genomic_DNA"/>
</dbReference>
<keyword evidence="7" id="KW-0460">Magnesium</keyword>
<dbReference type="Pfam" id="PF01817">
    <property type="entry name" value="CM_2"/>
    <property type="match status" value="1"/>
</dbReference>
<evidence type="ECO:0000259" key="8">
    <source>
        <dbReference type="PROSITE" id="PS51168"/>
    </source>
</evidence>
<dbReference type="GO" id="GO:0004765">
    <property type="term" value="F:shikimate kinase activity"/>
    <property type="evidence" value="ECO:0007669"/>
    <property type="project" value="UniProtKB-UniRule"/>
</dbReference>
<evidence type="ECO:0000256" key="3">
    <source>
        <dbReference type="ARBA" id="ARBA00022741"/>
    </source>
</evidence>
<comment type="subunit">
    <text evidence="7">Monomer.</text>
</comment>
<feature type="binding site" evidence="7">
    <location>
        <position position="225"/>
    </location>
    <ligand>
        <name>substrate</name>
    </ligand>
</feature>
<keyword evidence="4 7" id="KW-0418">Kinase</keyword>
<keyword evidence="6 7" id="KW-0057">Aromatic amino acid biosynthesis</keyword>
<organism evidence="9 10">
    <name type="scientific">Suipraeoptans intestinalis</name>
    <dbReference type="NCBI Taxonomy" id="2606628"/>
    <lineage>
        <taxon>Bacteria</taxon>
        <taxon>Bacillati</taxon>
        <taxon>Bacillota</taxon>
        <taxon>Clostridia</taxon>
        <taxon>Lachnospirales</taxon>
        <taxon>Lachnospiraceae</taxon>
        <taxon>Suipraeoptans</taxon>
    </lineage>
</organism>
<proteinExistence type="inferred from homology"/>
<dbReference type="InterPro" id="IPR036263">
    <property type="entry name" value="Chorismate_II_sf"/>
</dbReference>
<keyword evidence="1 7" id="KW-0028">Amino-acid biosynthesis</keyword>
<feature type="domain" description="Chorismate mutase" evidence="8">
    <location>
        <begin position="1"/>
        <end position="88"/>
    </location>
</feature>
<dbReference type="AlphaFoldDB" id="A0A6N7UT53"/>
<evidence type="ECO:0000256" key="4">
    <source>
        <dbReference type="ARBA" id="ARBA00022777"/>
    </source>
</evidence>
<feature type="binding site" evidence="7">
    <location>
        <position position="168"/>
    </location>
    <ligand>
        <name>substrate</name>
    </ligand>
</feature>
<dbReference type="GO" id="GO:0004106">
    <property type="term" value="F:chorismate mutase activity"/>
    <property type="evidence" value="ECO:0007669"/>
    <property type="project" value="InterPro"/>
</dbReference>
<comment type="pathway">
    <text evidence="7">Metabolic intermediate biosynthesis; chorismate biosynthesis; chorismate from D-erythrose 4-phosphate and phosphoenolpyruvate: step 5/7.</text>
</comment>
<dbReference type="PROSITE" id="PS51168">
    <property type="entry name" value="CHORISMATE_MUT_2"/>
    <property type="match status" value="1"/>
</dbReference>
<dbReference type="GO" id="GO:0009423">
    <property type="term" value="P:chorismate biosynthetic process"/>
    <property type="evidence" value="ECO:0007669"/>
    <property type="project" value="UniProtKB-UniRule"/>
</dbReference>
<dbReference type="Gene3D" id="1.20.59.10">
    <property type="entry name" value="Chorismate mutase"/>
    <property type="match status" value="1"/>
</dbReference>
<comment type="catalytic activity">
    <reaction evidence="7">
        <text>shikimate + ATP = 3-phosphoshikimate + ADP + H(+)</text>
        <dbReference type="Rhea" id="RHEA:13121"/>
        <dbReference type="ChEBI" id="CHEBI:15378"/>
        <dbReference type="ChEBI" id="CHEBI:30616"/>
        <dbReference type="ChEBI" id="CHEBI:36208"/>
        <dbReference type="ChEBI" id="CHEBI:145989"/>
        <dbReference type="ChEBI" id="CHEBI:456216"/>
        <dbReference type="EC" id="2.7.1.71"/>
    </reaction>
</comment>
<feature type="binding site" evidence="7">
    <location>
        <begin position="100"/>
        <end position="105"/>
    </location>
    <ligand>
        <name>ATP</name>
        <dbReference type="ChEBI" id="CHEBI:30616"/>
    </ligand>
</feature>
<dbReference type="InterPro" id="IPR000623">
    <property type="entry name" value="Shikimate_kinase/TSH1"/>
</dbReference>
<comment type="function">
    <text evidence="7">Catalyzes the specific phosphorylation of the 3-hydroxyl group of shikimic acid using ATP as a cosubstrate.</text>
</comment>
<comment type="similarity">
    <text evidence="7">Belongs to the shikimate kinase family.</text>
</comment>
<evidence type="ECO:0000256" key="1">
    <source>
        <dbReference type="ARBA" id="ARBA00022605"/>
    </source>
</evidence>
<accession>A0A6N7UT53</accession>
<dbReference type="Gene3D" id="3.40.50.300">
    <property type="entry name" value="P-loop containing nucleotide triphosphate hydrolases"/>
    <property type="match status" value="1"/>
</dbReference>
<dbReference type="GO" id="GO:0008652">
    <property type="term" value="P:amino acid biosynthetic process"/>
    <property type="evidence" value="ECO:0007669"/>
    <property type="project" value="UniProtKB-KW"/>
</dbReference>
<dbReference type="GO" id="GO:0000287">
    <property type="term" value="F:magnesium ion binding"/>
    <property type="evidence" value="ECO:0007669"/>
    <property type="project" value="UniProtKB-UniRule"/>
</dbReference>
<dbReference type="InterPro" id="IPR036979">
    <property type="entry name" value="CM_dom_sf"/>
</dbReference>
<dbReference type="Pfam" id="PF01202">
    <property type="entry name" value="SKI"/>
    <property type="match status" value="1"/>
</dbReference>
<keyword evidence="3 7" id="KW-0547">Nucleotide-binding</keyword>
<evidence type="ECO:0000256" key="5">
    <source>
        <dbReference type="ARBA" id="ARBA00022840"/>
    </source>
</evidence>
<evidence type="ECO:0000256" key="7">
    <source>
        <dbReference type="HAMAP-Rule" id="MF_00109"/>
    </source>
</evidence>
<dbReference type="Proteomes" id="UP000434409">
    <property type="component" value="Unassembled WGS sequence"/>
</dbReference>
<sequence>MNELEQFREQVAACDEKIMEMLIRRNQLVEKIMDYKERHQLPVLQLQQEEKQNRYWGEKLFDNRHKEELFAVFECIRRNSKKIQARRLFDYNIVLIGFMGVGKTTVSGCLSRLFALDVVEMDQVIAEREAMSIPDIFAACGEEYFRDLETALLVELQSRKHTVISCGGGAALRERNVAEMKKNGKVVLLTATPQTIYQRVKDSEDRPLLKGRKNVEAIARLMEERREKYEAAADILICTDEKSVLQVCEELIQQLTKEGIQKNV</sequence>
<dbReference type="GO" id="GO:0005524">
    <property type="term" value="F:ATP binding"/>
    <property type="evidence" value="ECO:0007669"/>
    <property type="project" value="UniProtKB-UniRule"/>
</dbReference>
<feature type="binding site" evidence="7">
    <location>
        <position position="122"/>
    </location>
    <ligand>
        <name>substrate</name>
    </ligand>
</feature>
<dbReference type="PANTHER" id="PTHR21087:SF16">
    <property type="entry name" value="SHIKIMATE KINASE 1, CHLOROPLASTIC"/>
    <property type="match status" value="1"/>
</dbReference>
<dbReference type="InterPro" id="IPR002701">
    <property type="entry name" value="CM_II_prokaryot"/>
</dbReference>
<dbReference type="PRINTS" id="PR01100">
    <property type="entry name" value="SHIKIMTKNASE"/>
</dbReference>
<dbReference type="GO" id="GO:0005829">
    <property type="term" value="C:cytosol"/>
    <property type="evidence" value="ECO:0007669"/>
    <property type="project" value="TreeGrafter"/>
</dbReference>
<evidence type="ECO:0000313" key="10">
    <source>
        <dbReference type="Proteomes" id="UP000434409"/>
    </source>
</evidence>
<feature type="binding site" evidence="7">
    <location>
        <position position="206"/>
    </location>
    <ligand>
        <name>ATP</name>
        <dbReference type="ChEBI" id="CHEBI:30616"/>
    </ligand>
</feature>
<dbReference type="InterPro" id="IPR027417">
    <property type="entry name" value="P-loop_NTPase"/>
</dbReference>
<name>A0A6N7UT53_9FIRM</name>
<comment type="subcellular location">
    <subcellularLocation>
        <location evidence="7">Cytoplasm</location>
    </subcellularLocation>
</comment>
<comment type="cofactor">
    <cofactor evidence="7">
        <name>Mg(2+)</name>
        <dbReference type="ChEBI" id="CHEBI:18420"/>
    </cofactor>
    <text evidence="7">Binds 1 Mg(2+) ion per subunit.</text>
</comment>
<reference evidence="9 10" key="1">
    <citation type="submission" date="2019-08" db="EMBL/GenBank/DDBJ databases">
        <title>In-depth cultivation of the pig gut microbiome towards novel bacterial diversity and tailored functional studies.</title>
        <authorList>
            <person name="Wylensek D."/>
            <person name="Hitch T.C.A."/>
            <person name="Clavel T."/>
        </authorList>
    </citation>
    <scope>NUCLEOTIDE SEQUENCE [LARGE SCALE GENOMIC DNA]</scope>
    <source>
        <strain evidence="9 10">68-1-5</strain>
    </source>
</reference>
<evidence type="ECO:0000313" key="9">
    <source>
        <dbReference type="EMBL" id="MSR94461.1"/>
    </source>
</evidence>
<dbReference type="SUPFAM" id="SSF52540">
    <property type="entry name" value="P-loop containing nucleoside triphosphate hydrolases"/>
    <property type="match status" value="1"/>
</dbReference>